<dbReference type="Proteomes" id="UP001623852">
    <property type="component" value="Chromosome"/>
</dbReference>
<dbReference type="RefSeq" id="WP_232677581.1">
    <property type="nucleotide sequence ID" value="NZ_CP150845.1"/>
</dbReference>
<sequence length="262" mass="30563">MFSNTGNVSFWLYLFFVFIGLLSLVILYRLIKKAEIAPENLDKFIDYFKWVIVTLAISTVTLVVSDLFKERDQDIKELEYFDRYVNDVKNEKEPLVRLQLVKYLSIVSPRGEMKKSWTNYYIEIKKEYDDYVKIENVKIDTSKSYTKAQIKEIEENQKKKELFETPLSSTEPGVEWFIVAGGDSKIEDANFELKKAIKINPNSAIIKKGNVFRTILMGYTSKAEAISLLQLVRRQVNQTAYVVKKSSWCNSYEQTKECLVCK</sequence>
<dbReference type="EMBL" id="CP150845">
    <property type="protein sequence ID" value="WYZ21061.1"/>
    <property type="molecule type" value="Genomic_DNA"/>
</dbReference>
<dbReference type="InterPro" id="IPR036680">
    <property type="entry name" value="SPOR-like_sf"/>
</dbReference>
<feature type="transmembrane region" description="Helical" evidence="1">
    <location>
        <begin position="12"/>
        <end position="31"/>
    </location>
</feature>
<organism evidence="2 3">
    <name type="scientific">Flavobacterium soyae</name>
    <dbReference type="NCBI Taxonomy" id="2903098"/>
    <lineage>
        <taxon>Bacteria</taxon>
        <taxon>Pseudomonadati</taxon>
        <taxon>Bacteroidota</taxon>
        <taxon>Flavobacteriia</taxon>
        <taxon>Flavobacteriales</taxon>
        <taxon>Flavobacteriaceae</taxon>
        <taxon>Flavobacterium</taxon>
    </lineage>
</organism>
<keyword evidence="1" id="KW-1133">Transmembrane helix</keyword>
<protein>
    <submittedName>
        <fullName evidence="2">SPOR domain-containing protein</fullName>
    </submittedName>
</protein>
<name>A0ABZ2UMW3_9FLAO</name>
<keyword evidence="3" id="KW-1185">Reference proteome</keyword>
<evidence type="ECO:0000313" key="3">
    <source>
        <dbReference type="Proteomes" id="UP001623852"/>
    </source>
</evidence>
<proteinExistence type="predicted"/>
<accession>A0ABZ2UMW3</accession>
<keyword evidence="1" id="KW-0812">Transmembrane</keyword>
<reference evidence="2 3" key="1">
    <citation type="submission" date="2024-03" db="EMBL/GenBank/DDBJ databases">
        <title>Flavobacterium soyae.</title>
        <authorList>
            <person name="Zheng W."/>
        </authorList>
    </citation>
    <scope>NUCLEOTIDE SEQUENCE [LARGE SCALE GENOMIC DNA]</scope>
    <source>
        <strain evidence="2 3">55</strain>
    </source>
</reference>
<feature type="transmembrane region" description="Helical" evidence="1">
    <location>
        <begin position="47"/>
        <end position="68"/>
    </location>
</feature>
<dbReference type="SUPFAM" id="SSF110997">
    <property type="entry name" value="Sporulation related repeat"/>
    <property type="match status" value="1"/>
</dbReference>
<evidence type="ECO:0000313" key="2">
    <source>
        <dbReference type="EMBL" id="WYZ21061.1"/>
    </source>
</evidence>
<gene>
    <name evidence="2" type="ORF">AABD74_06265</name>
</gene>
<evidence type="ECO:0000256" key="1">
    <source>
        <dbReference type="SAM" id="Phobius"/>
    </source>
</evidence>
<keyword evidence="1" id="KW-0472">Membrane</keyword>